<keyword evidence="3" id="KW-0804">Transcription</keyword>
<evidence type="ECO:0000313" key="6">
    <source>
        <dbReference type="Proteomes" id="UP000433577"/>
    </source>
</evidence>
<dbReference type="Pfam" id="PF01037">
    <property type="entry name" value="AsnC_trans_reg"/>
    <property type="match status" value="1"/>
</dbReference>
<keyword evidence="2" id="KW-0238">DNA-binding</keyword>
<dbReference type="SUPFAM" id="SSF54909">
    <property type="entry name" value="Dimeric alpha+beta barrel"/>
    <property type="match status" value="1"/>
</dbReference>
<name>A0A7Z2JJ81_9BURK</name>
<sequence length="156" mass="17542">MELDHFDRKILAILQVDASVSMSTLGERVGLSQSQAWRRVEKMEREGVILRRVAVLDRAKLGLSVQMFTQIKLNKHSERAGERFVAAVAHFPEVTEIHTVLGDVDFLLRIVTTDLDAYKKLLADRLSTLSMVQDVHTLISLSDEAIHRGLPVSLVL</sequence>
<evidence type="ECO:0000259" key="4">
    <source>
        <dbReference type="PROSITE" id="PS50956"/>
    </source>
</evidence>
<dbReference type="GO" id="GO:0043565">
    <property type="term" value="F:sequence-specific DNA binding"/>
    <property type="evidence" value="ECO:0007669"/>
    <property type="project" value="InterPro"/>
</dbReference>
<evidence type="ECO:0000256" key="1">
    <source>
        <dbReference type="ARBA" id="ARBA00023015"/>
    </source>
</evidence>
<dbReference type="AlphaFoldDB" id="A0A7Z2JJ81"/>
<dbReference type="Gene3D" id="3.30.70.920">
    <property type="match status" value="1"/>
</dbReference>
<dbReference type="InterPro" id="IPR036388">
    <property type="entry name" value="WH-like_DNA-bd_sf"/>
</dbReference>
<proteinExistence type="predicted"/>
<protein>
    <submittedName>
        <fullName evidence="5">AsnC family transcriptional regulator</fullName>
    </submittedName>
</protein>
<dbReference type="Gene3D" id="1.10.10.10">
    <property type="entry name" value="Winged helix-like DNA-binding domain superfamily/Winged helix DNA-binding domain"/>
    <property type="match status" value="1"/>
</dbReference>
<evidence type="ECO:0000256" key="3">
    <source>
        <dbReference type="ARBA" id="ARBA00023163"/>
    </source>
</evidence>
<dbReference type="RefSeq" id="WP_158955144.1">
    <property type="nucleotide sequence ID" value="NZ_CP046915.1"/>
</dbReference>
<accession>A0A7Z2JJ81</accession>
<dbReference type="PANTHER" id="PTHR30154">
    <property type="entry name" value="LEUCINE-RESPONSIVE REGULATORY PROTEIN"/>
    <property type="match status" value="1"/>
</dbReference>
<evidence type="ECO:0000313" key="5">
    <source>
        <dbReference type="EMBL" id="QGZ65079.1"/>
    </source>
</evidence>
<gene>
    <name evidence="5" type="ORF">FAZ98_25160</name>
</gene>
<dbReference type="PANTHER" id="PTHR30154:SF17">
    <property type="entry name" value="DNA-BINDING TRANSCRIPTIONAL ACTIVATOR DECR"/>
    <property type="match status" value="1"/>
</dbReference>
<dbReference type="Pfam" id="PF13404">
    <property type="entry name" value="HTH_AsnC-type"/>
    <property type="match status" value="1"/>
</dbReference>
<dbReference type="Proteomes" id="UP000433577">
    <property type="component" value="Chromosome 3"/>
</dbReference>
<reference evidence="5 6" key="1">
    <citation type="submission" date="2019-12" db="EMBL/GenBank/DDBJ databases">
        <title>Paraburkholderia acidiphila 7Q-K02 sp. nov and Paraburkholderia acidisoli DHF22 sp. nov., two strains isolated from forest soil.</title>
        <authorList>
            <person name="Gao Z."/>
            <person name="Qiu L."/>
        </authorList>
    </citation>
    <scope>NUCLEOTIDE SEQUENCE [LARGE SCALE GENOMIC DNA]</scope>
    <source>
        <strain evidence="5 6">DHF22</strain>
    </source>
</reference>
<dbReference type="InterPro" id="IPR019887">
    <property type="entry name" value="Tscrpt_reg_AsnC/Lrp_C"/>
</dbReference>
<organism evidence="5 6">
    <name type="scientific">Paraburkholderia acidisoli</name>
    <dbReference type="NCBI Taxonomy" id="2571748"/>
    <lineage>
        <taxon>Bacteria</taxon>
        <taxon>Pseudomonadati</taxon>
        <taxon>Pseudomonadota</taxon>
        <taxon>Betaproteobacteria</taxon>
        <taxon>Burkholderiales</taxon>
        <taxon>Burkholderiaceae</taxon>
        <taxon>Paraburkholderia</taxon>
    </lineage>
</organism>
<keyword evidence="1" id="KW-0805">Transcription regulation</keyword>
<dbReference type="SMART" id="SM00344">
    <property type="entry name" value="HTH_ASNC"/>
    <property type="match status" value="1"/>
</dbReference>
<dbReference type="OrthoDB" id="8526125at2"/>
<dbReference type="KEGG" id="pacs:FAZ98_25160"/>
<dbReference type="EMBL" id="CP046915">
    <property type="protein sequence ID" value="QGZ65079.1"/>
    <property type="molecule type" value="Genomic_DNA"/>
</dbReference>
<dbReference type="InterPro" id="IPR000485">
    <property type="entry name" value="AsnC-type_HTH_dom"/>
</dbReference>
<dbReference type="InterPro" id="IPR019888">
    <property type="entry name" value="Tscrpt_reg_AsnC-like"/>
</dbReference>
<dbReference type="GO" id="GO:0043200">
    <property type="term" value="P:response to amino acid"/>
    <property type="evidence" value="ECO:0007669"/>
    <property type="project" value="TreeGrafter"/>
</dbReference>
<dbReference type="InterPro" id="IPR036390">
    <property type="entry name" value="WH_DNA-bd_sf"/>
</dbReference>
<dbReference type="PROSITE" id="PS50956">
    <property type="entry name" value="HTH_ASNC_2"/>
    <property type="match status" value="1"/>
</dbReference>
<dbReference type="SUPFAM" id="SSF46785">
    <property type="entry name" value="Winged helix' DNA-binding domain"/>
    <property type="match status" value="1"/>
</dbReference>
<dbReference type="InterPro" id="IPR011008">
    <property type="entry name" value="Dimeric_a/b-barrel"/>
</dbReference>
<dbReference type="PRINTS" id="PR00033">
    <property type="entry name" value="HTHASNC"/>
</dbReference>
<evidence type="ECO:0000256" key="2">
    <source>
        <dbReference type="ARBA" id="ARBA00023125"/>
    </source>
</evidence>
<feature type="domain" description="HTH asnC-type" evidence="4">
    <location>
        <begin position="3"/>
        <end position="64"/>
    </location>
</feature>
<dbReference type="GO" id="GO:0005829">
    <property type="term" value="C:cytosol"/>
    <property type="evidence" value="ECO:0007669"/>
    <property type="project" value="TreeGrafter"/>
</dbReference>
<keyword evidence="6" id="KW-1185">Reference proteome</keyword>